<feature type="transmembrane region" description="Helical" evidence="9">
    <location>
        <begin position="334"/>
        <end position="360"/>
    </location>
</feature>
<comment type="similarity">
    <text evidence="2">Belongs to the major facilitator superfamily. Metabolite:H+ Symporter (MHS) family (TC 2.A.1.6) family.</text>
</comment>
<dbReference type="Proteomes" id="UP000430079">
    <property type="component" value="Unassembled WGS sequence"/>
</dbReference>
<evidence type="ECO:0000256" key="6">
    <source>
        <dbReference type="ARBA" id="ARBA00022847"/>
    </source>
</evidence>
<dbReference type="InterPro" id="IPR051084">
    <property type="entry name" value="H+-coupled_symporters"/>
</dbReference>
<feature type="transmembrane region" description="Helical" evidence="9">
    <location>
        <begin position="245"/>
        <end position="262"/>
    </location>
</feature>
<dbReference type="AlphaFoldDB" id="A0A640T3L3"/>
<dbReference type="InterPro" id="IPR036259">
    <property type="entry name" value="MFS_trans_sf"/>
</dbReference>
<dbReference type="Pfam" id="PF07690">
    <property type="entry name" value="MFS_1"/>
    <property type="match status" value="1"/>
</dbReference>
<dbReference type="InterPro" id="IPR011701">
    <property type="entry name" value="MFS"/>
</dbReference>
<feature type="transmembrane region" description="Helical" evidence="9">
    <location>
        <begin position="403"/>
        <end position="421"/>
    </location>
</feature>
<dbReference type="InterPro" id="IPR020846">
    <property type="entry name" value="MFS_dom"/>
</dbReference>
<reference evidence="11 12" key="1">
    <citation type="submission" date="2019-12" db="EMBL/GenBank/DDBJ databases">
        <title>Whole genome shotgun sequence of Streptomyces hygroscopicus subsp. glebosus NBRC 13786.</title>
        <authorList>
            <person name="Ichikawa N."/>
            <person name="Kimura A."/>
            <person name="Kitahashi Y."/>
            <person name="Komaki H."/>
            <person name="Tamura T."/>
        </authorList>
    </citation>
    <scope>NUCLEOTIDE SEQUENCE [LARGE SCALE GENOMIC DNA]</scope>
    <source>
        <strain evidence="11 12">NBRC 13786</strain>
    </source>
</reference>
<keyword evidence="4" id="KW-1003">Cell membrane</keyword>
<dbReference type="PANTHER" id="PTHR43528">
    <property type="entry name" value="ALPHA-KETOGLUTARATE PERMEASE"/>
    <property type="match status" value="1"/>
</dbReference>
<feature type="transmembrane region" description="Helical" evidence="9">
    <location>
        <begin position="128"/>
        <end position="150"/>
    </location>
</feature>
<dbReference type="PROSITE" id="PS50850">
    <property type="entry name" value="MFS"/>
    <property type="match status" value="1"/>
</dbReference>
<evidence type="ECO:0000256" key="9">
    <source>
        <dbReference type="SAM" id="Phobius"/>
    </source>
</evidence>
<evidence type="ECO:0000313" key="12">
    <source>
        <dbReference type="Proteomes" id="UP000430079"/>
    </source>
</evidence>
<evidence type="ECO:0000256" key="1">
    <source>
        <dbReference type="ARBA" id="ARBA00004651"/>
    </source>
</evidence>
<evidence type="ECO:0000256" key="5">
    <source>
        <dbReference type="ARBA" id="ARBA00022692"/>
    </source>
</evidence>
<feature type="transmembrane region" description="Helical" evidence="9">
    <location>
        <begin position="195"/>
        <end position="214"/>
    </location>
</feature>
<gene>
    <name evidence="11" type="ORF">Sgleb_63940</name>
</gene>
<organism evidence="11 12">
    <name type="scientific">Streptomyces glebosus</name>
    <dbReference type="NCBI Taxonomy" id="249580"/>
    <lineage>
        <taxon>Bacteria</taxon>
        <taxon>Bacillati</taxon>
        <taxon>Actinomycetota</taxon>
        <taxon>Actinomycetes</taxon>
        <taxon>Kitasatosporales</taxon>
        <taxon>Streptomycetaceae</taxon>
        <taxon>Streptomyces</taxon>
    </lineage>
</organism>
<feature type="transmembrane region" description="Helical" evidence="9">
    <location>
        <begin position="95"/>
        <end position="116"/>
    </location>
</feature>
<keyword evidence="6" id="KW-0769">Symport</keyword>
<dbReference type="RefSeq" id="WP_190142561.1">
    <property type="nucleotide sequence ID" value="NZ_BLIO01000001.1"/>
</dbReference>
<feature type="transmembrane region" description="Helical" evidence="9">
    <location>
        <begin position="310"/>
        <end position="328"/>
    </location>
</feature>
<accession>A0A640T3L3</accession>
<dbReference type="GO" id="GO:0015293">
    <property type="term" value="F:symporter activity"/>
    <property type="evidence" value="ECO:0007669"/>
    <property type="project" value="UniProtKB-KW"/>
</dbReference>
<evidence type="ECO:0000313" key="11">
    <source>
        <dbReference type="EMBL" id="GFE18347.1"/>
    </source>
</evidence>
<evidence type="ECO:0000256" key="7">
    <source>
        <dbReference type="ARBA" id="ARBA00022989"/>
    </source>
</evidence>
<dbReference type="PANTHER" id="PTHR43528:SF1">
    <property type="entry name" value="ALPHA-KETOGLUTARATE PERMEASE"/>
    <property type="match status" value="1"/>
</dbReference>
<feature type="transmembrane region" description="Helical" evidence="9">
    <location>
        <begin position="282"/>
        <end position="303"/>
    </location>
</feature>
<comment type="caution">
    <text evidence="11">The sequence shown here is derived from an EMBL/GenBank/DDBJ whole genome shotgun (WGS) entry which is preliminary data.</text>
</comment>
<feature type="transmembrane region" description="Helical" evidence="9">
    <location>
        <begin position="171"/>
        <end position="189"/>
    </location>
</feature>
<dbReference type="GO" id="GO:0005886">
    <property type="term" value="C:plasma membrane"/>
    <property type="evidence" value="ECO:0007669"/>
    <property type="project" value="UniProtKB-SubCell"/>
</dbReference>
<evidence type="ECO:0000259" key="10">
    <source>
        <dbReference type="PROSITE" id="PS50850"/>
    </source>
</evidence>
<evidence type="ECO:0000256" key="4">
    <source>
        <dbReference type="ARBA" id="ARBA00022475"/>
    </source>
</evidence>
<keyword evidence="7 9" id="KW-1133">Transmembrane helix</keyword>
<evidence type="ECO:0000256" key="2">
    <source>
        <dbReference type="ARBA" id="ARBA00008240"/>
    </source>
</evidence>
<evidence type="ECO:0000256" key="8">
    <source>
        <dbReference type="ARBA" id="ARBA00023136"/>
    </source>
</evidence>
<keyword evidence="12" id="KW-1185">Reference proteome</keyword>
<dbReference type="SUPFAM" id="SSF103473">
    <property type="entry name" value="MFS general substrate transporter"/>
    <property type="match status" value="1"/>
</dbReference>
<dbReference type="PROSITE" id="PS00216">
    <property type="entry name" value="SUGAR_TRANSPORT_1"/>
    <property type="match status" value="1"/>
</dbReference>
<feature type="transmembrane region" description="Helical" evidence="9">
    <location>
        <begin position="372"/>
        <end position="391"/>
    </location>
</feature>
<keyword evidence="5 9" id="KW-0812">Transmembrane</keyword>
<dbReference type="EMBL" id="BLIO01000001">
    <property type="protein sequence ID" value="GFE18347.1"/>
    <property type="molecule type" value="Genomic_DNA"/>
</dbReference>
<keyword evidence="3" id="KW-0813">Transport</keyword>
<proteinExistence type="inferred from homology"/>
<evidence type="ECO:0000256" key="3">
    <source>
        <dbReference type="ARBA" id="ARBA00022448"/>
    </source>
</evidence>
<protein>
    <submittedName>
        <fullName evidence="11">MFS transporter</fullName>
    </submittedName>
</protein>
<feature type="domain" description="Major facilitator superfamily (MFS) profile" evidence="10">
    <location>
        <begin position="22"/>
        <end position="425"/>
    </location>
</feature>
<sequence>MTTTAPTAAHPAATPPAGPLTQLLAANAGNLAEWYDWLAYAYLSVYFADQIFPPDSDPAVHAVSSFGVFAVGFAARPVGGLLFGALSDRRGRRTAMTSAITLMGFGQLAMAVLPTYDQVGIAAPFALVFVRLAQGLSVGGEFAVSAVFSVELAPAHRRGLYSSLSYVSANLGQLLAAGIAALLAALLSTDAMRAWGWRAGFAIGALICVSGWWIRRDAVETQPPPGRADTRPGLFEFARTRPREALLIVGMTLGGTVTFYTWTTFLPTYAELTVGFDPGRALLVSTLALAFFTLLQPLAGLLADRIGRRPLMLAFGVGFTVLTVPLLSGITNSFWNLFLISCAGMALLTGYTAVSAAAMAELFPARVRTSGIGLPYAATVAAFGGTAPYLATALIDRDHADWFGWYTTALVLVSTVVYACMRETRTSTLT</sequence>
<feature type="transmembrane region" description="Helical" evidence="9">
    <location>
        <begin position="62"/>
        <end position="83"/>
    </location>
</feature>
<keyword evidence="8 9" id="KW-0472">Membrane</keyword>
<dbReference type="InterPro" id="IPR005829">
    <property type="entry name" value="Sugar_transporter_CS"/>
</dbReference>
<comment type="subcellular location">
    <subcellularLocation>
        <location evidence="1">Cell membrane</location>
        <topology evidence="1">Multi-pass membrane protein</topology>
    </subcellularLocation>
</comment>
<name>A0A640T3L3_9ACTN</name>
<dbReference type="Gene3D" id="1.20.1250.20">
    <property type="entry name" value="MFS general substrate transporter like domains"/>
    <property type="match status" value="2"/>
</dbReference>